<keyword evidence="4" id="KW-1185">Reference proteome</keyword>
<name>A0A8J2XW29_9BACT</name>
<dbReference type="Proteomes" id="UP000607559">
    <property type="component" value="Unassembled WGS sequence"/>
</dbReference>
<protein>
    <recommendedName>
        <fullName evidence="2">DUF4395 domain-containing protein</fullName>
    </recommendedName>
</protein>
<organism evidence="3 4">
    <name type="scientific">Puia dinghuensis</name>
    <dbReference type="NCBI Taxonomy" id="1792502"/>
    <lineage>
        <taxon>Bacteria</taxon>
        <taxon>Pseudomonadati</taxon>
        <taxon>Bacteroidota</taxon>
        <taxon>Chitinophagia</taxon>
        <taxon>Chitinophagales</taxon>
        <taxon>Chitinophagaceae</taxon>
        <taxon>Puia</taxon>
    </lineage>
</organism>
<dbReference type="EMBL" id="BMJC01000006">
    <property type="protein sequence ID" value="GGB20716.1"/>
    <property type="molecule type" value="Genomic_DNA"/>
</dbReference>
<feature type="transmembrane region" description="Helical" evidence="1">
    <location>
        <begin position="182"/>
        <end position="203"/>
    </location>
</feature>
<dbReference type="InterPro" id="IPR025508">
    <property type="entry name" value="DUF4395"/>
</dbReference>
<evidence type="ECO:0000256" key="1">
    <source>
        <dbReference type="SAM" id="Phobius"/>
    </source>
</evidence>
<feature type="transmembrane region" description="Helical" evidence="1">
    <location>
        <begin position="26"/>
        <end position="44"/>
    </location>
</feature>
<feature type="transmembrane region" description="Helical" evidence="1">
    <location>
        <begin position="98"/>
        <end position="117"/>
    </location>
</feature>
<accession>A0A8J2XW29</accession>
<reference evidence="3" key="2">
    <citation type="submission" date="2020-09" db="EMBL/GenBank/DDBJ databases">
        <authorList>
            <person name="Sun Q."/>
            <person name="Zhou Y."/>
        </authorList>
    </citation>
    <scope>NUCLEOTIDE SEQUENCE</scope>
    <source>
        <strain evidence="3">CGMCC 1.15448</strain>
    </source>
</reference>
<evidence type="ECO:0000259" key="2">
    <source>
        <dbReference type="Pfam" id="PF14340"/>
    </source>
</evidence>
<dbReference type="AlphaFoldDB" id="A0A8J2XW29"/>
<keyword evidence="1" id="KW-0472">Membrane</keyword>
<dbReference type="Pfam" id="PF14340">
    <property type="entry name" value="DUF4395"/>
    <property type="match status" value="1"/>
</dbReference>
<feature type="domain" description="DUF4395" evidence="2">
    <location>
        <begin position="20"/>
        <end position="153"/>
    </location>
</feature>
<gene>
    <name evidence="3" type="ORF">GCM10011511_50580</name>
</gene>
<proteinExistence type="predicted"/>
<dbReference type="RefSeq" id="WP_188937098.1">
    <property type="nucleotide sequence ID" value="NZ_BMJC01000006.1"/>
</dbReference>
<sequence>MNKMIQFGEDVPGYDIRVLNEREIRAAAGLLFLATFLSLMLILFDNNFVPVKYVITLFLTDFIIRVFINPKFAPTLIIARIIVGRQTPEYVGARQKKFAWSVGLVLSATMFIFLVVVNAYSPITGITCLVCLLFLYFESVFGICLACKFYSLVFKKKVQYCPGEVCEVKARQEIQKTSGRQWLVVLGFAVLMTLLVTYFHGYYNRKPYDLFGLYTTAKAK</sequence>
<keyword evidence="1" id="KW-0812">Transmembrane</keyword>
<feature type="transmembrane region" description="Helical" evidence="1">
    <location>
        <begin position="123"/>
        <end position="147"/>
    </location>
</feature>
<evidence type="ECO:0000313" key="3">
    <source>
        <dbReference type="EMBL" id="GGB20716.1"/>
    </source>
</evidence>
<evidence type="ECO:0000313" key="4">
    <source>
        <dbReference type="Proteomes" id="UP000607559"/>
    </source>
</evidence>
<keyword evidence="1" id="KW-1133">Transmembrane helix</keyword>
<reference evidence="3" key="1">
    <citation type="journal article" date="2014" name="Int. J. Syst. Evol. Microbiol.">
        <title>Complete genome sequence of Corynebacterium casei LMG S-19264T (=DSM 44701T), isolated from a smear-ripened cheese.</title>
        <authorList>
            <consortium name="US DOE Joint Genome Institute (JGI-PGF)"/>
            <person name="Walter F."/>
            <person name="Albersmeier A."/>
            <person name="Kalinowski J."/>
            <person name="Ruckert C."/>
        </authorList>
    </citation>
    <scope>NUCLEOTIDE SEQUENCE</scope>
    <source>
        <strain evidence="3">CGMCC 1.15448</strain>
    </source>
</reference>
<comment type="caution">
    <text evidence="3">The sequence shown here is derived from an EMBL/GenBank/DDBJ whole genome shotgun (WGS) entry which is preliminary data.</text>
</comment>